<accession>A0ABQ9E4B9</accession>
<feature type="disulfide bond" evidence="3">
    <location>
        <begin position="105"/>
        <end position="129"/>
    </location>
</feature>
<evidence type="ECO:0000313" key="5">
    <source>
        <dbReference type="EMBL" id="KAJ8299266.1"/>
    </source>
</evidence>
<dbReference type="Gene3D" id="1.10.2000.10">
    <property type="entry name" value="Frizzled cysteine-rich domain"/>
    <property type="match status" value="1"/>
</dbReference>
<feature type="domain" description="FZ" evidence="4">
    <location>
        <begin position="31"/>
        <end position="141"/>
    </location>
</feature>
<keyword evidence="6" id="KW-1185">Reference proteome</keyword>
<dbReference type="SMART" id="SM00063">
    <property type="entry name" value="FRI"/>
    <property type="match status" value="1"/>
</dbReference>
<evidence type="ECO:0000256" key="1">
    <source>
        <dbReference type="ARBA" id="ARBA00022473"/>
    </source>
</evidence>
<evidence type="ECO:0000313" key="6">
    <source>
        <dbReference type="Proteomes" id="UP001217089"/>
    </source>
</evidence>
<dbReference type="InterPro" id="IPR015526">
    <property type="entry name" value="Frizzled/SFRP"/>
</dbReference>
<evidence type="ECO:0000259" key="4">
    <source>
        <dbReference type="PROSITE" id="PS50038"/>
    </source>
</evidence>
<dbReference type="InterPro" id="IPR036790">
    <property type="entry name" value="Frizzled_dom_sf"/>
</dbReference>
<comment type="caution">
    <text evidence="5">The sequence shown here is derived from an EMBL/GenBank/DDBJ whole genome shotgun (WGS) entry which is preliminary data.</text>
</comment>
<name>A0ABQ9E4B9_TEGGR</name>
<dbReference type="EMBL" id="JARBDR010000921">
    <property type="protein sequence ID" value="KAJ8299266.1"/>
    <property type="molecule type" value="Genomic_DNA"/>
</dbReference>
<comment type="caution">
    <text evidence="3">Lacks conserved residue(s) required for the propagation of feature annotation.</text>
</comment>
<reference evidence="5 6" key="1">
    <citation type="submission" date="2022-12" db="EMBL/GenBank/DDBJ databases">
        <title>Chromosome-level genome of Tegillarca granosa.</title>
        <authorList>
            <person name="Kim J."/>
        </authorList>
    </citation>
    <scope>NUCLEOTIDE SEQUENCE [LARGE SCALE GENOMIC DNA]</scope>
    <source>
        <strain evidence="5">Teg-2019</strain>
        <tissue evidence="5">Adductor muscle</tissue>
    </source>
</reference>
<protein>
    <recommendedName>
        <fullName evidence="4">FZ domain-containing protein</fullName>
    </recommendedName>
</protein>
<dbReference type="PANTHER" id="PTHR11309:SF47">
    <property type="entry name" value="FRIZZLED"/>
    <property type="match status" value="1"/>
</dbReference>
<proteinExistence type="predicted"/>
<dbReference type="PROSITE" id="PS50038">
    <property type="entry name" value="FZ"/>
    <property type="match status" value="1"/>
</dbReference>
<evidence type="ECO:0000256" key="3">
    <source>
        <dbReference type="PROSITE-ProRule" id="PRU00090"/>
    </source>
</evidence>
<dbReference type="InterPro" id="IPR020067">
    <property type="entry name" value="Frizzled_dom"/>
</dbReference>
<organism evidence="5 6">
    <name type="scientific">Tegillarca granosa</name>
    <name type="common">Malaysian cockle</name>
    <name type="synonym">Anadara granosa</name>
    <dbReference type="NCBI Taxonomy" id="220873"/>
    <lineage>
        <taxon>Eukaryota</taxon>
        <taxon>Metazoa</taxon>
        <taxon>Spiralia</taxon>
        <taxon>Lophotrochozoa</taxon>
        <taxon>Mollusca</taxon>
        <taxon>Bivalvia</taxon>
        <taxon>Autobranchia</taxon>
        <taxon>Pteriomorphia</taxon>
        <taxon>Arcoida</taxon>
        <taxon>Arcoidea</taxon>
        <taxon>Arcidae</taxon>
        <taxon>Tegillarca</taxon>
    </lineage>
</organism>
<dbReference type="Pfam" id="PF01392">
    <property type="entry name" value="Fz"/>
    <property type="match status" value="1"/>
</dbReference>
<dbReference type="SUPFAM" id="SSF63501">
    <property type="entry name" value="Frizzled cysteine-rich domain"/>
    <property type="match status" value="1"/>
</dbReference>
<evidence type="ECO:0000256" key="2">
    <source>
        <dbReference type="ARBA" id="ARBA00023157"/>
    </source>
</evidence>
<dbReference type="PANTHER" id="PTHR11309">
    <property type="entry name" value="FRIZZLED"/>
    <property type="match status" value="1"/>
</dbReference>
<gene>
    <name evidence="5" type="ORF">KUTeg_023326</name>
</gene>
<sequence>MFYTERKFKLITDKIPTTSKTTTTAMPRNDQRVNVPLCKNINYNTTCFPNLFNHQNQAEAALEVNQFVPLVEVRCSPYLRQFLCSVYVPKCGDRFQPLPPCKSLCRLARSGCEEVMNRYGFTWPESLNCNRFSDNGHCFSTQDIVNMTCQSLHGKLVEINSSLKNNEVKQLARATIFTKNVLKQYPDLALILNWRRK</sequence>
<keyword evidence="2 3" id="KW-1015">Disulfide bond</keyword>
<dbReference type="Proteomes" id="UP001217089">
    <property type="component" value="Unassembled WGS sequence"/>
</dbReference>
<feature type="non-terminal residue" evidence="5">
    <location>
        <position position="197"/>
    </location>
</feature>
<feature type="disulfide bond" evidence="3">
    <location>
        <begin position="38"/>
        <end position="84"/>
    </location>
</feature>
<keyword evidence="1" id="KW-0217">Developmental protein</keyword>